<name>A0A3M7RW07_BRAPC</name>
<organism evidence="1 2">
    <name type="scientific">Brachionus plicatilis</name>
    <name type="common">Marine rotifer</name>
    <name type="synonym">Brachionus muelleri</name>
    <dbReference type="NCBI Taxonomy" id="10195"/>
    <lineage>
        <taxon>Eukaryota</taxon>
        <taxon>Metazoa</taxon>
        <taxon>Spiralia</taxon>
        <taxon>Gnathifera</taxon>
        <taxon>Rotifera</taxon>
        <taxon>Eurotatoria</taxon>
        <taxon>Monogononta</taxon>
        <taxon>Pseudotrocha</taxon>
        <taxon>Ploima</taxon>
        <taxon>Brachionidae</taxon>
        <taxon>Brachionus</taxon>
    </lineage>
</organism>
<dbReference type="EMBL" id="REGN01002500">
    <property type="protein sequence ID" value="RNA27751.1"/>
    <property type="molecule type" value="Genomic_DNA"/>
</dbReference>
<accession>A0A3M7RW07</accession>
<dbReference type="Proteomes" id="UP000276133">
    <property type="component" value="Unassembled WGS sequence"/>
</dbReference>
<keyword evidence="2" id="KW-1185">Reference proteome</keyword>
<gene>
    <name evidence="1" type="ORF">BpHYR1_011829</name>
</gene>
<comment type="caution">
    <text evidence="1">The sequence shown here is derived from an EMBL/GenBank/DDBJ whole genome shotgun (WGS) entry which is preliminary data.</text>
</comment>
<protein>
    <submittedName>
        <fullName evidence="1">Uncharacterized protein</fullName>
    </submittedName>
</protein>
<evidence type="ECO:0000313" key="1">
    <source>
        <dbReference type="EMBL" id="RNA27751.1"/>
    </source>
</evidence>
<sequence>MIYLTSINFIISVLLTIKPFKKIVIKQRLNYFFILLKTDRFRLYEAFLRVSLIKYKKNLENQYVKNQYFLAIIHGKFHVTHII</sequence>
<evidence type="ECO:0000313" key="2">
    <source>
        <dbReference type="Proteomes" id="UP000276133"/>
    </source>
</evidence>
<proteinExistence type="predicted"/>
<reference evidence="1 2" key="1">
    <citation type="journal article" date="2018" name="Sci. Rep.">
        <title>Genomic signatures of local adaptation to the degree of environmental predictability in rotifers.</title>
        <authorList>
            <person name="Franch-Gras L."/>
            <person name="Hahn C."/>
            <person name="Garcia-Roger E.M."/>
            <person name="Carmona M.J."/>
            <person name="Serra M."/>
            <person name="Gomez A."/>
        </authorList>
    </citation>
    <scope>NUCLEOTIDE SEQUENCE [LARGE SCALE GENOMIC DNA]</scope>
    <source>
        <strain evidence="1">HYR1</strain>
    </source>
</reference>
<dbReference type="AlphaFoldDB" id="A0A3M7RW07"/>